<keyword evidence="1" id="KW-0812">Transmembrane</keyword>
<dbReference type="EMBL" id="FNTV01000001">
    <property type="protein sequence ID" value="SEE62606.1"/>
    <property type="molecule type" value="Genomic_DNA"/>
</dbReference>
<protein>
    <submittedName>
        <fullName evidence="2">Uncharacterized protein</fullName>
    </submittedName>
</protein>
<name>A0A1H5KCQ7_9MICC</name>
<accession>A0A1H5KCQ7</accession>
<keyword evidence="1" id="KW-0472">Membrane</keyword>
<proteinExistence type="predicted"/>
<keyword evidence="1" id="KW-1133">Transmembrane helix</keyword>
<feature type="transmembrane region" description="Helical" evidence="1">
    <location>
        <begin position="37"/>
        <end position="57"/>
    </location>
</feature>
<dbReference type="AlphaFoldDB" id="A0A1H5KCQ7"/>
<evidence type="ECO:0000256" key="1">
    <source>
        <dbReference type="SAM" id="Phobius"/>
    </source>
</evidence>
<evidence type="ECO:0000313" key="2">
    <source>
        <dbReference type="EMBL" id="SEE62606.1"/>
    </source>
</evidence>
<dbReference type="Proteomes" id="UP000182725">
    <property type="component" value="Unassembled WGS sequence"/>
</dbReference>
<gene>
    <name evidence="2" type="ORF">SAMN04489740_1959</name>
</gene>
<dbReference type="RefSeq" id="WP_074711483.1">
    <property type="nucleotide sequence ID" value="NZ_FNTV01000001.1"/>
</dbReference>
<feature type="transmembrane region" description="Helical" evidence="1">
    <location>
        <begin position="123"/>
        <end position="142"/>
    </location>
</feature>
<feature type="transmembrane region" description="Helical" evidence="1">
    <location>
        <begin position="96"/>
        <end position="117"/>
    </location>
</feature>
<sequence length="147" mass="15296">MSQPGISPSAAEARELLARAEGIGTSATSAASWPAAMVFNSLAMLGSMLMIGLHIVAHTGYGAPLLAATVGIWAAINATIWPLMQRTTKTGFTRRFLTSLLGYMGLYVIALLVGAFAFPHGSLAYYIPAAAVLAVIGLAAAFRELRA</sequence>
<reference evidence="2 3" key="1">
    <citation type="submission" date="2016-10" db="EMBL/GenBank/DDBJ databases">
        <authorList>
            <person name="de Groot N.N."/>
        </authorList>
    </citation>
    <scope>NUCLEOTIDE SEQUENCE [LARGE SCALE GENOMIC DNA]</scope>
    <source>
        <strain evidence="2 3">DSM 22274</strain>
    </source>
</reference>
<feature type="transmembrane region" description="Helical" evidence="1">
    <location>
        <begin position="63"/>
        <end position="84"/>
    </location>
</feature>
<organism evidence="2 3">
    <name type="scientific">Arthrobacter alpinus</name>
    <dbReference type="NCBI Taxonomy" id="656366"/>
    <lineage>
        <taxon>Bacteria</taxon>
        <taxon>Bacillati</taxon>
        <taxon>Actinomycetota</taxon>
        <taxon>Actinomycetes</taxon>
        <taxon>Micrococcales</taxon>
        <taxon>Micrococcaceae</taxon>
        <taxon>Arthrobacter</taxon>
    </lineage>
</organism>
<evidence type="ECO:0000313" key="3">
    <source>
        <dbReference type="Proteomes" id="UP000182725"/>
    </source>
</evidence>